<protein>
    <submittedName>
        <fullName evidence="1">Uncharacterized protein</fullName>
    </submittedName>
</protein>
<accession>A0AB39T5S5</accession>
<dbReference type="AlphaFoldDB" id="A0AB39T5S5"/>
<dbReference type="RefSeq" id="WP_369147114.1">
    <property type="nucleotide sequence ID" value="NZ_CP163444.1"/>
</dbReference>
<proteinExistence type="predicted"/>
<reference evidence="1" key="1">
    <citation type="submission" date="2024-07" db="EMBL/GenBank/DDBJ databases">
        <authorList>
            <person name="Yu S.T."/>
        </authorList>
    </citation>
    <scope>NUCLEOTIDE SEQUENCE</scope>
    <source>
        <strain evidence="1">R44</strain>
    </source>
</reference>
<evidence type="ECO:0000313" key="1">
    <source>
        <dbReference type="EMBL" id="XDQ74591.1"/>
    </source>
</evidence>
<name>A0AB39T5S5_9ACTN</name>
<organism evidence="1">
    <name type="scientific">Streptomyces sp. R44</name>
    <dbReference type="NCBI Taxonomy" id="3238633"/>
    <lineage>
        <taxon>Bacteria</taxon>
        <taxon>Bacillati</taxon>
        <taxon>Actinomycetota</taxon>
        <taxon>Actinomycetes</taxon>
        <taxon>Kitasatosporales</taxon>
        <taxon>Streptomycetaceae</taxon>
        <taxon>Streptomyces</taxon>
    </lineage>
</organism>
<dbReference type="EMBL" id="CP163444">
    <property type="protein sequence ID" value="XDQ74591.1"/>
    <property type="molecule type" value="Genomic_DNA"/>
</dbReference>
<gene>
    <name evidence="1" type="ORF">AB5J54_30515</name>
</gene>
<sequence length="161" mass="17624">MGNKIISDVGRVTVFPLLHTWPDRYGVAAYATTGHFGITAVMGYIPIPAVADMSFLDIAARHSGVSASREAHAEWALCTAWSARTVAKPGSLDLYEVTWELEIEATASPKDVIYGHRQLHVGRFRFLSDETVTEANGAVRILDDEDLMKQARAVLPELQGV</sequence>